<gene>
    <name evidence="2" type="ORF">MNEG_13277</name>
</gene>
<dbReference type="RefSeq" id="XP_013893706.1">
    <property type="nucleotide sequence ID" value="XM_014038252.1"/>
</dbReference>
<dbReference type="KEGG" id="mng:MNEG_13277"/>
<evidence type="ECO:0000256" key="1">
    <source>
        <dbReference type="SAM" id="MobiDB-lite"/>
    </source>
</evidence>
<feature type="region of interest" description="Disordered" evidence="1">
    <location>
        <begin position="1"/>
        <end position="31"/>
    </location>
</feature>
<feature type="compositionally biased region" description="Basic residues" evidence="1">
    <location>
        <begin position="93"/>
        <end position="105"/>
    </location>
</feature>
<sequence length="144" mass="15394">MCEEEERLRQEREQEAGPVADPPTSAKEAVLSKERFKQLDALLNRTGMYTQFLTEQLAVISEKPTAKNGAHDGVGGSGQEGEEAEGSSDGTVRKGKGKAAKRKGGKGAGQASKRQKKDVQDDAPSDGVSPTKPWPCPVIAYLLI</sequence>
<feature type="compositionally biased region" description="Basic and acidic residues" evidence="1">
    <location>
        <begin position="1"/>
        <end position="15"/>
    </location>
</feature>
<dbReference type="Proteomes" id="UP000054498">
    <property type="component" value="Unassembled WGS sequence"/>
</dbReference>
<accession>A0A0D2LZ79</accession>
<proteinExistence type="predicted"/>
<dbReference type="GeneID" id="25730723"/>
<organism evidence="2 3">
    <name type="scientific">Monoraphidium neglectum</name>
    <dbReference type="NCBI Taxonomy" id="145388"/>
    <lineage>
        <taxon>Eukaryota</taxon>
        <taxon>Viridiplantae</taxon>
        <taxon>Chlorophyta</taxon>
        <taxon>core chlorophytes</taxon>
        <taxon>Chlorophyceae</taxon>
        <taxon>CS clade</taxon>
        <taxon>Sphaeropleales</taxon>
        <taxon>Selenastraceae</taxon>
        <taxon>Monoraphidium</taxon>
    </lineage>
</organism>
<name>A0A0D2LZ79_9CHLO</name>
<dbReference type="AlphaFoldDB" id="A0A0D2LZ79"/>
<dbReference type="STRING" id="145388.A0A0D2LZ79"/>
<dbReference type="EMBL" id="KK103947">
    <property type="protein sequence ID" value="KIY94686.1"/>
    <property type="molecule type" value="Genomic_DNA"/>
</dbReference>
<protein>
    <submittedName>
        <fullName evidence="2">Uncharacterized protein</fullName>
    </submittedName>
</protein>
<evidence type="ECO:0000313" key="2">
    <source>
        <dbReference type="EMBL" id="KIY94686.1"/>
    </source>
</evidence>
<evidence type="ECO:0000313" key="3">
    <source>
        <dbReference type="Proteomes" id="UP000054498"/>
    </source>
</evidence>
<feature type="region of interest" description="Disordered" evidence="1">
    <location>
        <begin position="64"/>
        <end position="136"/>
    </location>
</feature>
<reference evidence="2 3" key="1">
    <citation type="journal article" date="2013" name="BMC Genomics">
        <title>Reconstruction of the lipid metabolism for the microalga Monoraphidium neglectum from its genome sequence reveals characteristics suitable for biofuel production.</title>
        <authorList>
            <person name="Bogen C."/>
            <person name="Al-Dilaimi A."/>
            <person name="Albersmeier A."/>
            <person name="Wichmann J."/>
            <person name="Grundmann M."/>
            <person name="Rupp O."/>
            <person name="Lauersen K.J."/>
            <person name="Blifernez-Klassen O."/>
            <person name="Kalinowski J."/>
            <person name="Goesmann A."/>
            <person name="Mussgnug J.H."/>
            <person name="Kruse O."/>
        </authorList>
    </citation>
    <scope>NUCLEOTIDE SEQUENCE [LARGE SCALE GENOMIC DNA]</scope>
    <source>
        <strain evidence="2 3">SAG 48.87</strain>
    </source>
</reference>
<keyword evidence="3" id="KW-1185">Reference proteome</keyword>